<keyword evidence="5" id="KW-0130">Cell adhesion</keyword>
<evidence type="ECO:0000256" key="8">
    <source>
        <dbReference type="PROSITE-ProRule" id="PRU00043"/>
    </source>
</evidence>
<evidence type="ECO:0000256" key="11">
    <source>
        <dbReference type="SAM" id="SignalP"/>
    </source>
</evidence>
<keyword evidence="14" id="KW-1185">Reference proteome</keyword>
<evidence type="ECO:0000256" key="10">
    <source>
        <dbReference type="SAM" id="Phobius"/>
    </source>
</evidence>
<sequence>MIHKETMYQVLTYLLLFVPLILPAESAYPVFTNPSTNYGTTVTINEDISIGTSIFQAVATDTDGHAITYTVTGGMLIFDGDILKTSARFDYETTQSHTIQLTATDSTSLATSIWMYISVTDVNDNPPLFTPAIYTATVAESTAAGQALVTLTCSDPDVSVNGACSLSIVAGDDATPKFSLSGSTIQTSANSLNYEAHSHRYVLRIEATETPSGSYTGTAYVLITVTAVNEFDPISEDYAVTSTTPICTVSATDLDTEPAGSLVYAITSGNINNVFGISYNNTAGYIYVVKALDYETRTSYSLVVQATDAASSPRSGTYNVPITITNVNDNTPVCSPKYQVSSFSETTSTGTTVATLSCSDGDSGTTLTYSFASGNTDATFSVTSGVVTNAKAVDYDAGTTSYTLLIRVSDGTYHTTATVVVSVMPVNDNSPTFSSNPTHTTAENTAINTVLITYTASDNDAAPHGIASYAINSVSNSGTNVFLINPSSGAIILAQSLDYETTQSFMITVVATDGGGTTVTGTVTISVTDVNDNTPSCTTNTHVLSVSETTSSTVISDLSCSDSDSGTNANLNYVLTTNPNNKFGIAQSGGVYSLQTQGTLDYETAPFYELLITITDGGTPALSTTVSVQVNILDVNEATPTFTSSGQYAVTVSETESIGSTLVTVSASDADTADDIEYAFQTTYSGFTLDKSTGKVFLTSSLDYESNPTHTLIITATDGSNTATATFSLTVTDVNEAPEFATKLYSQQINENEASGAAIVTVSATDGDSGSGGTITYSIASGDGTSSFYIDPNSGVITTTAVLDYETKYIYYLVIRAADGGSPSLSATCVVTVTVLDKNDNAPVFEPSSSFTTTISENSALSTGVITVIATDSDSSSGNNNVFEFSLASVHPFSIGTTTGVITTNTLLNREIAARLLIKDQSALTGTLTFTVSLADVNDNTPTITGSYDTTISEATEVNTVIFTITASDDDTGDNALLSYNITAGDDNQDFKTDNNIVQVAKTLDRETKAIYTLEITVSDNGATPRSASVSATVTISDFNEFTPTLNLNTTTFNISENVAIGTTVVNLSEDLNDPDSGSNSQITYTIAGYWTTGTLPFTLASSTGILTTNSALDRETLGEYGIWLKVADAGSPLLSSELNITITLADINDNSPTFVSSSYVGSVTEGTAAGTTVMTLVASDPDLDENAVIIYTINSSAIGGDKALENFNLDNASGSITTLIVPDRENISSFAFIVNAADNSTSSLTSSATVTITVIDLNDNQPIFSSTFYNTEVPYLVTCNSSITTLIATDLDTGNNALLTYYLVQSSSITFDTYFTLDNSSGQISLKSTVPTNSKYLMTFGVRDAGSPQQTSSVTVRIDTYTPDDIVIVFHMSISQSSYFSLESEFLSKLTSLYQQRYTTCIVRRWCIEEVTSSSIKVNIYVISEDTTNSESNTGTAKEYLQPLTIRDIVASTDGSPKSTITGTSVVGTSWDSFSITKVTMYKTESTSDSSTLWITTNEGIAVLSVCGFIFFVVVTIIVAIMVKKCNEPERPKTSLTSINDDESISVPDETGVREEIFELDDDLFELPAPKSAHFVNPAKRTYKQADDMESLGMYRKPVTKTETVDYKTTQATAAAGIPEKKQPIQPMVTVSDSPLPFRVDFSRLNTTRPAADNSQIQNAPDQPQQTKPVLNRKFDGRAIDPVTQKVFEYNTKTNERRWVTQEEMAEVDELDF</sequence>
<dbReference type="EMBL" id="JARBDR010000918">
    <property type="protein sequence ID" value="KAJ8302335.1"/>
    <property type="molecule type" value="Genomic_DNA"/>
</dbReference>
<feature type="domain" description="Cadherin" evidence="12">
    <location>
        <begin position="335"/>
        <end position="433"/>
    </location>
</feature>
<feature type="domain" description="Cadherin" evidence="12">
    <location>
        <begin position="1156"/>
        <end position="1265"/>
    </location>
</feature>
<feature type="transmembrane region" description="Helical" evidence="10">
    <location>
        <begin position="1502"/>
        <end position="1524"/>
    </location>
</feature>
<organism evidence="13 14">
    <name type="scientific">Tegillarca granosa</name>
    <name type="common">Malaysian cockle</name>
    <name type="synonym">Anadara granosa</name>
    <dbReference type="NCBI Taxonomy" id="220873"/>
    <lineage>
        <taxon>Eukaryota</taxon>
        <taxon>Metazoa</taxon>
        <taxon>Spiralia</taxon>
        <taxon>Lophotrochozoa</taxon>
        <taxon>Mollusca</taxon>
        <taxon>Bivalvia</taxon>
        <taxon>Autobranchia</taxon>
        <taxon>Pteriomorphia</taxon>
        <taxon>Arcoida</taxon>
        <taxon>Arcoidea</taxon>
        <taxon>Arcidae</taxon>
        <taxon>Tegillarca</taxon>
    </lineage>
</organism>
<accession>A0ABQ9EFQ2</accession>
<reference evidence="13 14" key="1">
    <citation type="submission" date="2022-12" db="EMBL/GenBank/DDBJ databases">
        <title>Chromosome-level genome of Tegillarca granosa.</title>
        <authorList>
            <person name="Kim J."/>
        </authorList>
    </citation>
    <scope>NUCLEOTIDE SEQUENCE [LARGE SCALE GENOMIC DNA]</scope>
    <source>
        <strain evidence="13">Teg-2019</strain>
        <tissue evidence="13">Adductor muscle</tissue>
    </source>
</reference>
<feature type="domain" description="Cadherin" evidence="12">
    <location>
        <begin position="1266"/>
        <end position="1371"/>
    </location>
</feature>
<dbReference type="Gene3D" id="2.60.40.60">
    <property type="entry name" value="Cadherins"/>
    <property type="match status" value="13"/>
</dbReference>
<dbReference type="InterPro" id="IPR015919">
    <property type="entry name" value="Cadherin-like_sf"/>
</dbReference>
<feature type="domain" description="Cadherin" evidence="12">
    <location>
        <begin position="234"/>
        <end position="338"/>
    </location>
</feature>
<feature type="domain" description="Cadherin" evidence="12">
    <location>
        <begin position="36"/>
        <end position="129"/>
    </location>
</feature>
<evidence type="ECO:0000256" key="6">
    <source>
        <dbReference type="ARBA" id="ARBA00022989"/>
    </source>
</evidence>
<proteinExistence type="predicted"/>
<feature type="domain" description="Cadherin" evidence="12">
    <location>
        <begin position="538"/>
        <end position="642"/>
    </location>
</feature>
<protein>
    <recommendedName>
        <fullName evidence="12">Cadherin domain-containing protein</fullName>
    </recommendedName>
</protein>
<evidence type="ECO:0000313" key="13">
    <source>
        <dbReference type="EMBL" id="KAJ8302335.1"/>
    </source>
</evidence>
<dbReference type="InterPro" id="IPR020894">
    <property type="entry name" value="Cadherin_CS"/>
</dbReference>
<dbReference type="PROSITE" id="PS50268">
    <property type="entry name" value="CADHERIN_2"/>
    <property type="match status" value="13"/>
</dbReference>
<evidence type="ECO:0000313" key="14">
    <source>
        <dbReference type="Proteomes" id="UP001217089"/>
    </source>
</evidence>
<dbReference type="PANTHER" id="PTHR24025">
    <property type="entry name" value="DESMOGLEIN FAMILY MEMBER"/>
    <property type="match status" value="1"/>
</dbReference>
<dbReference type="Proteomes" id="UP001217089">
    <property type="component" value="Unassembled WGS sequence"/>
</dbReference>
<feature type="domain" description="Cadherin" evidence="12">
    <location>
        <begin position="644"/>
        <end position="740"/>
    </location>
</feature>
<keyword evidence="6 10" id="KW-1133">Transmembrane helix</keyword>
<dbReference type="PROSITE" id="PS00232">
    <property type="entry name" value="CADHERIN_1"/>
    <property type="match status" value="5"/>
</dbReference>
<dbReference type="CDD" id="cd11304">
    <property type="entry name" value="Cadherin_repeat"/>
    <property type="match status" value="12"/>
</dbReference>
<keyword evidence="4 8" id="KW-0106">Calcium</keyword>
<name>A0ABQ9EFQ2_TEGGR</name>
<feature type="chain" id="PRO_5045711645" description="Cadherin domain-containing protein" evidence="11">
    <location>
        <begin position="27"/>
        <end position="1714"/>
    </location>
</feature>
<keyword evidence="3" id="KW-0677">Repeat</keyword>
<feature type="domain" description="Cadherin" evidence="12">
    <location>
        <begin position="741"/>
        <end position="845"/>
    </location>
</feature>
<dbReference type="Pfam" id="PF00028">
    <property type="entry name" value="Cadherin"/>
    <property type="match status" value="10"/>
</dbReference>
<evidence type="ECO:0000256" key="3">
    <source>
        <dbReference type="ARBA" id="ARBA00022737"/>
    </source>
</evidence>
<feature type="domain" description="Cadherin" evidence="12">
    <location>
        <begin position="944"/>
        <end position="1046"/>
    </location>
</feature>
<keyword evidence="7 10" id="KW-0472">Membrane</keyword>
<comment type="caution">
    <text evidence="13">The sequence shown here is derived from an EMBL/GenBank/DDBJ whole genome shotgun (WGS) entry which is preliminary data.</text>
</comment>
<evidence type="ECO:0000256" key="2">
    <source>
        <dbReference type="ARBA" id="ARBA00022692"/>
    </source>
</evidence>
<dbReference type="PRINTS" id="PR00205">
    <property type="entry name" value="CADHERIN"/>
</dbReference>
<keyword evidence="11" id="KW-0732">Signal</keyword>
<dbReference type="InterPro" id="IPR002126">
    <property type="entry name" value="Cadherin-like_dom"/>
</dbReference>
<evidence type="ECO:0000256" key="9">
    <source>
        <dbReference type="SAM" id="MobiDB-lite"/>
    </source>
</evidence>
<dbReference type="SMART" id="SM00112">
    <property type="entry name" value="CA"/>
    <property type="match status" value="13"/>
</dbReference>
<evidence type="ECO:0000256" key="4">
    <source>
        <dbReference type="ARBA" id="ARBA00022837"/>
    </source>
</evidence>
<feature type="domain" description="Cadherin" evidence="12">
    <location>
        <begin position="1047"/>
        <end position="1155"/>
    </location>
</feature>
<feature type="domain" description="Cadherin" evidence="12">
    <location>
        <begin position="847"/>
        <end position="944"/>
    </location>
</feature>
<feature type="domain" description="Cadherin" evidence="12">
    <location>
        <begin position="443"/>
        <end position="537"/>
    </location>
</feature>
<dbReference type="PANTHER" id="PTHR24025:SF23">
    <property type="entry name" value="NEURAL-CADHERIN"/>
    <property type="match status" value="1"/>
</dbReference>
<evidence type="ECO:0000256" key="7">
    <source>
        <dbReference type="ARBA" id="ARBA00023136"/>
    </source>
</evidence>
<feature type="domain" description="Cadherin" evidence="12">
    <location>
        <begin position="130"/>
        <end position="235"/>
    </location>
</feature>
<feature type="signal peptide" evidence="11">
    <location>
        <begin position="1"/>
        <end position="26"/>
    </location>
</feature>
<comment type="subcellular location">
    <subcellularLocation>
        <location evidence="1">Membrane</location>
    </subcellularLocation>
</comment>
<dbReference type="SUPFAM" id="SSF49313">
    <property type="entry name" value="Cadherin-like"/>
    <property type="match status" value="13"/>
</dbReference>
<evidence type="ECO:0000256" key="5">
    <source>
        <dbReference type="ARBA" id="ARBA00022889"/>
    </source>
</evidence>
<keyword evidence="2 10" id="KW-0812">Transmembrane</keyword>
<feature type="region of interest" description="Disordered" evidence="9">
    <location>
        <begin position="1651"/>
        <end position="1670"/>
    </location>
</feature>
<evidence type="ECO:0000259" key="12">
    <source>
        <dbReference type="PROSITE" id="PS50268"/>
    </source>
</evidence>
<gene>
    <name evidence="13" type="ORF">KUTeg_021322</name>
</gene>
<evidence type="ECO:0000256" key="1">
    <source>
        <dbReference type="ARBA" id="ARBA00004370"/>
    </source>
</evidence>
<dbReference type="InterPro" id="IPR050971">
    <property type="entry name" value="Cadherin-domain_protein"/>
</dbReference>